<dbReference type="EMBL" id="CVTD020000018">
    <property type="protein sequence ID" value="CRZ35038.1"/>
    <property type="molecule type" value="Genomic_DNA"/>
</dbReference>
<evidence type="ECO:0000256" key="4">
    <source>
        <dbReference type="ARBA" id="ARBA00022723"/>
    </source>
</evidence>
<dbReference type="GO" id="GO:0051539">
    <property type="term" value="F:4 iron, 4 sulfur cluster binding"/>
    <property type="evidence" value="ECO:0007669"/>
    <property type="project" value="UniProtKB-KW"/>
</dbReference>
<reference evidence="9 10" key="1">
    <citation type="submission" date="2015-06" db="EMBL/GenBank/DDBJ databases">
        <authorList>
            <person name="Wibberg Daniel"/>
        </authorList>
    </citation>
    <scope>NUCLEOTIDE SEQUENCE [LARGE SCALE GENOMIC DNA]</scope>
    <source>
        <strain evidence="9 10">T3/55T</strain>
    </source>
</reference>
<keyword evidence="3" id="KW-0949">S-adenosyl-L-methionine</keyword>
<dbReference type="InterPro" id="IPR023867">
    <property type="entry name" value="Sulphatase_maturase_rSAM"/>
</dbReference>
<evidence type="ECO:0000256" key="5">
    <source>
        <dbReference type="ARBA" id="ARBA00023004"/>
    </source>
</evidence>
<keyword evidence="2" id="KW-0004">4Fe-4S</keyword>
<gene>
    <name evidence="9" type="ORF">HHT355_1838</name>
</gene>
<dbReference type="SFLD" id="SFLDG01384">
    <property type="entry name" value="thioether_bond_formation_requi"/>
    <property type="match status" value="1"/>
</dbReference>
<dbReference type="GO" id="GO:0016491">
    <property type="term" value="F:oxidoreductase activity"/>
    <property type="evidence" value="ECO:0007669"/>
    <property type="project" value="InterPro"/>
</dbReference>
<dbReference type="PANTHER" id="PTHR43273">
    <property type="entry name" value="ANAEROBIC SULFATASE-MATURATING ENZYME HOMOLOG ASLB-RELATED"/>
    <property type="match status" value="1"/>
</dbReference>
<dbReference type="InterPro" id="IPR058240">
    <property type="entry name" value="rSAM_sf"/>
</dbReference>
<dbReference type="SFLD" id="SFLDS00029">
    <property type="entry name" value="Radical_SAM"/>
    <property type="match status" value="1"/>
</dbReference>
<evidence type="ECO:0000313" key="9">
    <source>
        <dbReference type="EMBL" id="CRZ35038.1"/>
    </source>
</evidence>
<evidence type="ECO:0000256" key="7">
    <source>
        <dbReference type="ARBA" id="ARBA00023601"/>
    </source>
</evidence>
<dbReference type="InterPro" id="IPR007197">
    <property type="entry name" value="rSAM"/>
</dbReference>
<dbReference type="InterPro" id="IPR013785">
    <property type="entry name" value="Aldolase_TIM"/>
</dbReference>
<evidence type="ECO:0000256" key="1">
    <source>
        <dbReference type="ARBA" id="ARBA00001966"/>
    </source>
</evidence>
<dbReference type="SFLD" id="SFLDG01067">
    <property type="entry name" value="SPASM/twitch_domain_containing"/>
    <property type="match status" value="1"/>
</dbReference>
<name>A0A0H5SXG3_HERHM</name>
<dbReference type="PROSITE" id="PS51918">
    <property type="entry name" value="RADICAL_SAM"/>
    <property type="match status" value="1"/>
</dbReference>
<comment type="cofactor">
    <cofactor evidence="1">
        <name>[4Fe-4S] cluster</name>
        <dbReference type="ChEBI" id="CHEBI:49883"/>
    </cofactor>
</comment>
<dbReference type="Proteomes" id="UP000236497">
    <property type="component" value="Unassembled WGS sequence"/>
</dbReference>
<dbReference type="CDD" id="cd01335">
    <property type="entry name" value="Radical_SAM"/>
    <property type="match status" value="1"/>
</dbReference>
<accession>A0A0H5SXG3</accession>
<evidence type="ECO:0000256" key="2">
    <source>
        <dbReference type="ARBA" id="ARBA00022485"/>
    </source>
</evidence>
<feature type="domain" description="Radical SAM core" evidence="8">
    <location>
        <begin position="112"/>
        <end position="345"/>
    </location>
</feature>
<dbReference type="RefSeq" id="WP_199179186.1">
    <property type="nucleotide sequence ID" value="NZ_CVTD020000018.1"/>
</dbReference>
<dbReference type="InterPro" id="IPR000385">
    <property type="entry name" value="MoaA_NifB_PqqE_Fe-S-bd_CS"/>
</dbReference>
<keyword evidence="4" id="KW-0479">Metal-binding</keyword>
<dbReference type="Pfam" id="PF04055">
    <property type="entry name" value="Radical_SAM"/>
    <property type="match status" value="1"/>
</dbReference>
<keyword evidence="6" id="KW-0411">Iron-sulfur</keyword>
<proteinExistence type="inferred from homology"/>
<sequence>MIDNIIEKIESVIHCTNFSRLGRCFRTRKNYYFYDLGTGKVFQVNKVTFDILNNMLNYNGFSHIDEINYSESEKMSALEELYDVIIKENILQAPELTEFIGPQISELDEFLRSKRKQITLELTEKCNMRCKYCIYHENQGGYRRFGNADMTFDIAKKAIDDLVINSGEETIHVTFYGGEPLLKFNLIKNCIDYCKNFKDKKISYAITTNCTLVTKEIAEYFSKLKNLHITASLDGPKDINDKYRVYINGKGTFKDAIAGLKLLVDMCRHENSITFGINCVLPEHDISTLEKIDNFFSSLEWLPENVIFTSSFVSSGEREMDYMGVDSEIEKEIMENSKKIKGYFDPLYEWATSDINKSEFAFRNIAKDNIIKDLALIHKRHLFHHPMKFYYMNGCCVPGARRVYVTAKGEYLICEKLGEAPSIGDVYSGLDIEKIKKHYVNDYCNEALKYCKDCWAIHLCGMCYMNCYDKNGIHISYRHSHCIMNRIYIEKNLSLYHELLENNPKIIEGLNDYVFT</sequence>
<dbReference type="SFLD" id="SFLDG01386">
    <property type="entry name" value="main_SPASM_domain-containing"/>
    <property type="match status" value="1"/>
</dbReference>
<dbReference type="GO" id="GO:0046872">
    <property type="term" value="F:metal ion binding"/>
    <property type="evidence" value="ECO:0007669"/>
    <property type="project" value="UniProtKB-KW"/>
</dbReference>
<organism evidence="9 10">
    <name type="scientific">Herbinix hemicellulosilytica</name>
    <dbReference type="NCBI Taxonomy" id="1564487"/>
    <lineage>
        <taxon>Bacteria</taxon>
        <taxon>Bacillati</taxon>
        <taxon>Bacillota</taxon>
        <taxon>Clostridia</taxon>
        <taxon>Lachnospirales</taxon>
        <taxon>Lachnospiraceae</taxon>
        <taxon>Herbinix</taxon>
    </lineage>
</organism>
<dbReference type="SUPFAM" id="SSF102114">
    <property type="entry name" value="Radical SAM enzymes"/>
    <property type="match status" value="1"/>
</dbReference>
<dbReference type="Gene3D" id="3.20.20.70">
    <property type="entry name" value="Aldolase class I"/>
    <property type="match status" value="1"/>
</dbReference>
<dbReference type="PANTHER" id="PTHR43273:SF3">
    <property type="entry name" value="ANAEROBIC SULFATASE-MATURATING ENZYME HOMOLOG ASLB-RELATED"/>
    <property type="match status" value="1"/>
</dbReference>
<evidence type="ECO:0000259" key="8">
    <source>
        <dbReference type="PROSITE" id="PS51918"/>
    </source>
</evidence>
<comment type="similarity">
    <text evidence="7">Belongs to the radical SAM superfamily. Anaerobic sulfatase-maturating enzyme family.</text>
</comment>
<evidence type="ECO:0000256" key="6">
    <source>
        <dbReference type="ARBA" id="ARBA00023014"/>
    </source>
</evidence>
<dbReference type="PROSITE" id="PS01305">
    <property type="entry name" value="MOAA_NIFB_PQQE"/>
    <property type="match status" value="1"/>
</dbReference>
<dbReference type="AlphaFoldDB" id="A0A0H5SXG3"/>
<evidence type="ECO:0000256" key="3">
    <source>
        <dbReference type="ARBA" id="ARBA00022691"/>
    </source>
</evidence>
<keyword evidence="10" id="KW-1185">Reference proteome</keyword>
<evidence type="ECO:0000313" key="10">
    <source>
        <dbReference type="Proteomes" id="UP000236497"/>
    </source>
</evidence>
<keyword evidence="5" id="KW-0408">Iron</keyword>
<protein>
    <recommendedName>
        <fullName evidence="8">Radical SAM core domain-containing protein</fullName>
    </recommendedName>
</protein>